<protein>
    <submittedName>
        <fullName evidence="2">Uncharacterized protein</fullName>
    </submittedName>
</protein>
<keyword evidence="1" id="KW-1133">Transmembrane helix</keyword>
<sequence length="85" mass="9498">VTDSPRNDDFREKARKWTFLAASMPVIFGCLIIFFQTQTSLSKQSTYAPVIVMGSGVSIMYVMALTLATELTGKYKVHACKLLPY</sequence>
<dbReference type="EMBL" id="CALNXK010000100">
    <property type="protein sequence ID" value="CAH3154927.1"/>
    <property type="molecule type" value="Genomic_DNA"/>
</dbReference>
<evidence type="ECO:0000313" key="2">
    <source>
        <dbReference type="EMBL" id="CAH3154927.1"/>
    </source>
</evidence>
<gene>
    <name evidence="2" type="ORF">PLOB_00001244</name>
</gene>
<dbReference type="Proteomes" id="UP001159405">
    <property type="component" value="Unassembled WGS sequence"/>
</dbReference>
<keyword evidence="1" id="KW-0812">Transmembrane</keyword>
<accession>A0ABN8Q1S3</accession>
<keyword evidence="3" id="KW-1185">Reference proteome</keyword>
<evidence type="ECO:0000313" key="3">
    <source>
        <dbReference type="Proteomes" id="UP001159405"/>
    </source>
</evidence>
<name>A0ABN8Q1S3_9CNID</name>
<evidence type="ECO:0000256" key="1">
    <source>
        <dbReference type="SAM" id="Phobius"/>
    </source>
</evidence>
<feature type="transmembrane region" description="Helical" evidence="1">
    <location>
        <begin position="47"/>
        <end position="68"/>
    </location>
</feature>
<proteinExistence type="predicted"/>
<organism evidence="2 3">
    <name type="scientific">Porites lobata</name>
    <dbReference type="NCBI Taxonomy" id="104759"/>
    <lineage>
        <taxon>Eukaryota</taxon>
        <taxon>Metazoa</taxon>
        <taxon>Cnidaria</taxon>
        <taxon>Anthozoa</taxon>
        <taxon>Hexacorallia</taxon>
        <taxon>Scleractinia</taxon>
        <taxon>Fungiina</taxon>
        <taxon>Poritidae</taxon>
        <taxon>Porites</taxon>
    </lineage>
</organism>
<feature type="non-terminal residue" evidence="2">
    <location>
        <position position="1"/>
    </location>
</feature>
<feature type="transmembrane region" description="Helical" evidence="1">
    <location>
        <begin position="17"/>
        <end position="35"/>
    </location>
</feature>
<keyword evidence="1" id="KW-0472">Membrane</keyword>
<reference evidence="2 3" key="1">
    <citation type="submission" date="2022-05" db="EMBL/GenBank/DDBJ databases">
        <authorList>
            <consortium name="Genoscope - CEA"/>
            <person name="William W."/>
        </authorList>
    </citation>
    <scope>NUCLEOTIDE SEQUENCE [LARGE SCALE GENOMIC DNA]</scope>
</reference>
<comment type="caution">
    <text evidence="2">The sequence shown here is derived from an EMBL/GenBank/DDBJ whole genome shotgun (WGS) entry which is preliminary data.</text>
</comment>